<keyword evidence="11 20" id="KW-0472">Membrane</keyword>
<evidence type="ECO:0000256" key="14">
    <source>
        <dbReference type="ARBA" id="ARBA00023329"/>
    </source>
</evidence>
<feature type="chain" id="PRO_5044659319" description="Lysosome-associated membrane glycoprotein 5" evidence="23">
    <location>
        <begin position="26"/>
        <end position="791"/>
    </location>
</feature>
<dbReference type="GO" id="GO:0005886">
    <property type="term" value="C:plasma membrane"/>
    <property type="evidence" value="ECO:0007669"/>
    <property type="project" value="UniProtKB-SubCell"/>
</dbReference>
<comment type="similarity">
    <text evidence="5 20">Belongs to the LAMP family.</text>
</comment>
<evidence type="ECO:0000256" key="16">
    <source>
        <dbReference type="ARBA" id="ARBA00053950"/>
    </source>
</evidence>
<evidence type="ECO:0000256" key="22">
    <source>
        <dbReference type="SAM" id="Phobius"/>
    </source>
</evidence>
<evidence type="ECO:0000256" key="12">
    <source>
        <dbReference type="ARBA" id="ARBA00023180"/>
    </source>
</evidence>
<dbReference type="GO" id="GO:0005765">
    <property type="term" value="C:lysosomal membrane"/>
    <property type="evidence" value="ECO:0007669"/>
    <property type="project" value="TreeGrafter"/>
</dbReference>
<evidence type="ECO:0000256" key="17">
    <source>
        <dbReference type="ARBA" id="ARBA00060492"/>
    </source>
</evidence>
<evidence type="ECO:0000256" key="9">
    <source>
        <dbReference type="ARBA" id="ARBA00022989"/>
    </source>
</evidence>
<keyword evidence="8" id="KW-0967">Endosome</keyword>
<evidence type="ECO:0000256" key="8">
    <source>
        <dbReference type="ARBA" id="ARBA00022753"/>
    </source>
</evidence>
<dbReference type="EnsemblMetazoa" id="XM_003251239">
    <property type="protein sequence ID" value="XP_003251287"/>
    <property type="gene ID" value="LOC100578412"/>
</dbReference>
<comment type="caution">
    <text evidence="20">Lacks conserved residue(s) required for the propagation of feature annotation.</text>
</comment>
<evidence type="ECO:0000256" key="1">
    <source>
        <dbReference type="ARBA" id="ARBA00004151"/>
    </source>
</evidence>
<accession>A0A8B6XY26</accession>
<keyword evidence="10" id="KW-0770">Synapse</keyword>
<keyword evidence="13" id="KW-0966">Cell projection</keyword>
<evidence type="ECO:0000256" key="20">
    <source>
        <dbReference type="PROSITE-ProRule" id="PRU00740"/>
    </source>
</evidence>
<keyword evidence="26" id="KW-1185">Reference proteome</keyword>
<evidence type="ECO:0000256" key="18">
    <source>
        <dbReference type="ARBA" id="ARBA00074379"/>
    </source>
</evidence>
<evidence type="ECO:0000313" key="27">
    <source>
        <dbReference type="RefSeq" id="XP_003251287.2"/>
    </source>
</evidence>
<evidence type="ECO:0000256" key="3">
    <source>
        <dbReference type="ARBA" id="ARBA00004172"/>
    </source>
</evidence>
<dbReference type="Proteomes" id="UP000005203">
    <property type="component" value="Linkage group LG2"/>
</dbReference>
<keyword evidence="12" id="KW-0325">Glycoprotein</keyword>
<dbReference type="KEGG" id="ame:100578412"/>
<keyword evidence="6 20" id="KW-0812">Transmembrane</keyword>
<dbReference type="PANTHER" id="PTHR11506">
    <property type="entry name" value="LYSOSOME-ASSOCIATED MEMBRANE GLYCOPROTEIN"/>
    <property type="match status" value="1"/>
</dbReference>
<dbReference type="InterPro" id="IPR048528">
    <property type="entry name" value="Lamp2-like_luminal"/>
</dbReference>
<feature type="compositionally biased region" description="Polar residues" evidence="21">
    <location>
        <begin position="533"/>
        <end position="544"/>
    </location>
</feature>
<dbReference type="OrthoDB" id="7686737at2759"/>
<accession>A0A7M7GBA5</accession>
<dbReference type="Gene3D" id="2.40.160.110">
    <property type="match status" value="4"/>
</dbReference>
<dbReference type="AlphaFoldDB" id="A0A7M7GBA5"/>
<feature type="transmembrane region" description="Helical" evidence="22">
    <location>
        <begin position="753"/>
        <end position="778"/>
    </location>
</feature>
<reference evidence="25" key="1">
    <citation type="submission" date="2021-01" db="UniProtKB">
        <authorList>
            <consortium name="EnsemblMetazoa"/>
        </authorList>
    </citation>
    <scope>IDENTIFICATION</scope>
    <source>
        <strain evidence="25">DH4</strain>
    </source>
</reference>
<dbReference type="InterPro" id="IPR002000">
    <property type="entry name" value="Lysosome-assoc_membr_glycop"/>
</dbReference>
<keyword evidence="9 22" id="KW-1133">Transmembrane helix</keyword>
<evidence type="ECO:0000256" key="21">
    <source>
        <dbReference type="SAM" id="MobiDB-lite"/>
    </source>
</evidence>
<feature type="domain" description="Lysosome-associated membrane glycoprotein 2-like luminal" evidence="24">
    <location>
        <begin position="392"/>
        <end position="526"/>
    </location>
</feature>
<evidence type="ECO:0000256" key="10">
    <source>
        <dbReference type="ARBA" id="ARBA00023018"/>
    </source>
</evidence>
<protein>
    <recommendedName>
        <fullName evidence="18">Lysosome-associated membrane glycoprotein 5</fullName>
    </recommendedName>
    <alternativeName>
        <fullName evidence="19">Lysosome-associated membrane protein 5</fullName>
    </alternativeName>
</protein>
<proteinExistence type="inferred from homology"/>
<comment type="function">
    <text evidence="16">Plays a role in short-term synaptic plasticity in a subset of GABAergic neurons in the brain.</text>
</comment>
<dbReference type="Pfam" id="PF01299">
    <property type="entry name" value="Lamp2-like_luminal"/>
    <property type="match status" value="3"/>
</dbReference>
<evidence type="ECO:0000256" key="5">
    <source>
        <dbReference type="ARBA" id="ARBA00009644"/>
    </source>
</evidence>
<feature type="domain" description="Lysosome-associated membrane glycoprotein 2-like luminal" evidence="24">
    <location>
        <begin position="48"/>
        <end position="176"/>
    </location>
</feature>
<evidence type="ECO:0000313" key="26">
    <source>
        <dbReference type="Proteomes" id="UP000005203"/>
    </source>
</evidence>
<name>A0A7M7GBA5_APIME</name>
<dbReference type="GO" id="GO:0072594">
    <property type="term" value="P:establishment of protein localization to organelle"/>
    <property type="evidence" value="ECO:0007669"/>
    <property type="project" value="TreeGrafter"/>
</dbReference>
<keyword evidence="7 23" id="KW-0732">Signal</keyword>
<keyword evidence="14" id="KW-0968">Cytoplasmic vesicle</keyword>
<comment type="subcellular location">
    <subcellularLocation>
        <location evidence="4">Cell projection</location>
        <location evidence="4">Dendrite</location>
    </subcellularLocation>
    <subcellularLocation>
        <location evidence="17">Cell projection</location>
        <location evidence="17">Growth cone membrane</location>
        <topology evidence="17">Single-pass type I membrane protein</topology>
    </subcellularLocation>
    <subcellularLocation>
        <location evidence="15">Cytoplasmic vesicle</location>
        <location evidence="15">Secretory vesicle</location>
        <location evidence="15">Synaptic vesicle membrane</location>
        <topology evidence="15">Single-pass type I membrane protein</topology>
    </subcellularLocation>
    <subcellularLocation>
        <location evidence="2">Early endosome membrane</location>
        <topology evidence="2">Single-pass type I membrane protein</topology>
    </subcellularLocation>
    <subcellularLocation>
        <location evidence="1">Endoplasmic reticulum-Golgi intermediate compartment membrane</location>
        <topology evidence="1">Single-pass type I membrane protein</topology>
    </subcellularLocation>
    <subcellularLocation>
        <location evidence="20">Membrane</location>
        <topology evidence="20">Single-pass type I membrane protein</topology>
    </subcellularLocation>
    <subcellularLocation>
        <location evidence="3">Recycling endosome</location>
    </subcellularLocation>
</comment>
<dbReference type="PROSITE" id="PS51407">
    <property type="entry name" value="LAMP_3"/>
    <property type="match status" value="1"/>
</dbReference>
<evidence type="ECO:0000256" key="11">
    <source>
        <dbReference type="ARBA" id="ARBA00023136"/>
    </source>
</evidence>
<evidence type="ECO:0000256" key="19">
    <source>
        <dbReference type="ARBA" id="ARBA00076257"/>
    </source>
</evidence>
<feature type="domain" description="Lysosome-associated membrane glycoprotein 2-like luminal" evidence="24">
    <location>
        <begin position="576"/>
        <end position="734"/>
    </location>
</feature>
<evidence type="ECO:0000259" key="24">
    <source>
        <dbReference type="Pfam" id="PF01299"/>
    </source>
</evidence>
<reference evidence="27" key="2">
    <citation type="submission" date="2025-04" db="UniProtKB">
        <authorList>
            <consortium name="RefSeq"/>
        </authorList>
    </citation>
    <scope>IDENTIFICATION</scope>
    <source>
        <strain evidence="27">DH4</strain>
        <tissue evidence="27">Whole body</tissue>
    </source>
</reference>
<evidence type="ECO:0000256" key="2">
    <source>
        <dbReference type="ARBA" id="ARBA00004158"/>
    </source>
</evidence>
<dbReference type="GeneID" id="100578412"/>
<gene>
    <name evidence="27" type="primary">LOC100578412</name>
</gene>
<dbReference type="GO" id="GO:0031902">
    <property type="term" value="C:late endosome membrane"/>
    <property type="evidence" value="ECO:0007669"/>
    <property type="project" value="TreeGrafter"/>
</dbReference>
<evidence type="ECO:0000313" key="25">
    <source>
        <dbReference type="EnsemblMetazoa" id="XP_003251287"/>
    </source>
</evidence>
<evidence type="ECO:0000256" key="13">
    <source>
        <dbReference type="ARBA" id="ARBA00023273"/>
    </source>
</evidence>
<evidence type="ECO:0000256" key="7">
    <source>
        <dbReference type="ARBA" id="ARBA00022729"/>
    </source>
</evidence>
<dbReference type="RefSeq" id="XP_003251287.2">
    <property type="nucleotide sequence ID" value="XM_003251239.4"/>
</dbReference>
<feature type="signal peptide" evidence="23">
    <location>
        <begin position="1"/>
        <end position="25"/>
    </location>
</feature>
<feature type="compositionally biased region" description="Low complexity" evidence="21">
    <location>
        <begin position="545"/>
        <end position="566"/>
    </location>
</feature>
<evidence type="ECO:0000256" key="6">
    <source>
        <dbReference type="ARBA" id="ARBA00022692"/>
    </source>
</evidence>
<organism evidence="25">
    <name type="scientific">Apis mellifera</name>
    <name type="common">Honeybee</name>
    <dbReference type="NCBI Taxonomy" id="7460"/>
    <lineage>
        <taxon>Eukaryota</taxon>
        <taxon>Metazoa</taxon>
        <taxon>Ecdysozoa</taxon>
        <taxon>Arthropoda</taxon>
        <taxon>Hexapoda</taxon>
        <taxon>Insecta</taxon>
        <taxon>Pterygota</taxon>
        <taxon>Neoptera</taxon>
        <taxon>Endopterygota</taxon>
        <taxon>Hymenoptera</taxon>
        <taxon>Apocrita</taxon>
        <taxon>Aculeata</taxon>
        <taxon>Apoidea</taxon>
        <taxon>Anthophila</taxon>
        <taxon>Apidae</taxon>
        <taxon>Apis</taxon>
    </lineage>
</organism>
<evidence type="ECO:0000256" key="4">
    <source>
        <dbReference type="ARBA" id="ARBA00004279"/>
    </source>
</evidence>
<sequence>MNRGNVQFLLLRVSIVIALSVYVNGSKMKVRPSLMVGEDESKLDNFLYVVNNTRDQPCILANVSINFAIPYEKENKTFNVPNDAAVQGHCSPVASEMALSWKEGKTDKNNTIKFTFVNDHTNFTVFSIELNVYKDKEKFPNDGDKWFVARSDLDLHLFPAFLENGIHKCEKKEVKLNGTELILANVSLIAFNNKNDISSRKEVTKCVDPEKDGINSKTFPYIAKWKNNTICGLLRASFTVQMSYTLTDSKTKGKNITVPTTANAVESCTTDTFEIEIVWGEEQHKNSILLHFSKMGKNLLRYVIINVFMDKENFPDAINAGKNALATKSTNLFPTPVNGIYSCTEEIEITTGYDINVTISDILLIPFDPVENNLATKKVADCKSNISEYDFHYIVRNDKKIPCILANMNISIDTNNSQNKDVIIVPSEANATGICDTKRSEMKLAWTKSGEKEENNIIFYITRNKTDIFIYQIEVTISADKIHKMSDFGLALFSTPGIYNCTDQNWQIKLDDVTININNVLFTAFNTDENLDSKTVTDCSRNQDSTTSSSATTETKSTTTDQSSTTPVPDPYANEYNYVVINEKTHVACIAANMTISMKVPYVTKESKTSEAILTIPADSAVNGNCGAKNSMMELTWLEKSKGSNSYKDEKNNSFKINFQKGESNYLLHSIELNIYMDETNFPNSNDERYTAVENIDIISTPLNNLYKCGDNTSVKVKDVDVTIANVTLIAFNTEKKIATKSVMCIQDTSSNVGLIIGCIIGGIMILGISALLMYLYFSECFSCSIFSNSR</sequence>
<feature type="region of interest" description="Disordered" evidence="21">
    <location>
        <begin position="533"/>
        <end position="569"/>
    </location>
</feature>
<evidence type="ECO:0000256" key="15">
    <source>
        <dbReference type="ARBA" id="ARBA00029428"/>
    </source>
</evidence>
<evidence type="ECO:0000256" key="23">
    <source>
        <dbReference type="SAM" id="SignalP"/>
    </source>
</evidence>
<dbReference type="PANTHER" id="PTHR11506:SF35">
    <property type="entry name" value="LYSOSOME-ASSOCIATED MEMBRANE GLYCOPROTEIN 5"/>
    <property type="match status" value="1"/>
</dbReference>